<dbReference type="Pfam" id="PF02518">
    <property type="entry name" value="HATPase_c"/>
    <property type="match status" value="1"/>
</dbReference>
<dbReference type="OrthoDB" id="9815750at2"/>
<organism evidence="8 9">
    <name type="scientific">Flavobacterium commune</name>
    <dbReference type="NCBI Taxonomy" id="1306519"/>
    <lineage>
        <taxon>Bacteria</taxon>
        <taxon>Pseudomonadati</taxon>
        <taxon>Bacteroidota</taxon>
        <taxon>Flavobacteriia</taxon>
        <taxon>Flavobacteriales</taxon>
        <taxon>Flavobacteriaceae</taxon>
        <taxon>Flavobacterium</taxon>
    </lineage>
</organism>
<evidence type="ECO:0000256" key="2">
    <source>
        <dbReference type="ARBA" id="ARBA00012438"/>
    </source>
</evidence>
<dbReference type="GO" id="GO:0000155">
    <property type="term" value="F:phosphorelay sensor kinase activity"/>
    <property type="evidence" value="ECO:0007669"/>
    <property type="project" value="InterPro"/>
</dbReference>
<dbReference type="PANTHER" id="PTHR43047">
    <property type="entry name" value="TWO-COMPONENT HISTIDINE PROTEIN KINASE"/>
    <property type="match status" value="1"/>
</dbReference>
<evidence type="ECO:0000256" key="3">
    <source>
        <dbReference type="ARBA" id="ARBA00022553"/>
    </source>
</evidence>
<keyword evidence="4" id="KW-0808">Transferase</keyword>
<keyword evidence="5" id="KW-0418">Kinase</keyword>
<keyword evidence="9" id="KW-1185">Reference proteome</keyword>
<dbReference type="SMART" id="SM00388">
    <property type="entry name" value="HisKA"/>
    <property type="match status" value="1"/>
</dbReference>
<dbReference type="SMART" id="SM00387">
    <property type="entry name" value="HATPase_c"/>
    <property type="match status" value="1"/>
</dbReference>
<gene>
    <name evidence="8" type="ORF">BIW12_05795</name>
</gene>
<dbReference type="InterPro" id="IPR036097">
    <property type="entry name" value="HisK_dim/P_sf"/>
</dbReference>
<dbReference type="InterPro" id="IPR003594">
    <property type="entry name" value="HATPase_dom"/>
</dbReference>
<dbReference type="AlphaFoldDB" id="A0A1D9P8T6"/>
<feature type="domain" description="Histidine kinase" evidence="7">
    <location>
        <begin position="361"/>
        <end position="582"/>
    </location>
</feature>
<keyword evidence="3" id="KW-0597">Phosphoprotein</keyword>
<keyword evidence="6" id="KW-0472">Membrane</keyword>
<proteinExistence type="predicted"/>
<dbReference type="PROSITE" id="PS50109">
    <property type="entry name" value="HIS_KIN"/>
    <property type="match status" value="1"/>
</dbReference>
<dbReference type="PANTHER" id="PTHR43047:SF72">
    <property type="entry name" value="OSMOSENSING HISTIDINE PROTEIN KINASE SLN1"/>
    <property type="match status" value="1"/>
</dbReference>
<evidence type="ECO:0000256" key="4">
    <source>
        <dbReference type="ARBA" id="ARBA00022679"/>
    </source>
</evidence>
<reference evidence="8 9" key="1">
    <citation type="submission" date="2016-10" db="EMBL/GenBank/DDBJ databases">
        <title>Complete Genome Sequence of Flavobacterium sp. PK15.</title>
        <authorList>
            <person name="Ekwe A."/>
            <person name="Kim S.B."/>
        </authorList>
    </citation>
    <scope>NUCLEOTIDE SEQUENCE [LARGE SCALE GENOMIC DNA]</scope>
    <source>
        <strain evidence="8 9">PK15</strain>
    </source>
</reference>
<dbReference type="InterPro" id="IPR005467">
    <property type="entry name" value="His_kinase_dom"/>
</dbReference>
<comment type="catalytic activity">
    <reaction evidence="1">
        <text>ATP + protein L-histidine = ADP + protein N-phospho-L-histidine.</text>
        <dbReference type="EC" id="2.7.13.3"/>
    </reaction>
</comment>
<dbReference type="GO" id="GO:0005886">
    <property type="term" value="C:plasma membrane"/>
    <property type="evidence" value="ECO:0007669"/>
    <property type="project" value="TreeGrafter"/>
</dbReference>
<dbReference type="STRING" id="1306519.BIW12_05795"/>
<name>A0A1D9P8T6_9FLAO</name>
<dbReference type="Gene3D" id="3.30.565.10">
    <property type="entry name" value="Histidine kinase-like ATPase, C-terminal domain"/>
    <property type="match status" value="1"/>
</dbReference>
<dbReference type="InterPro" id="IPR003661">
    <property type="entry name" value="HisK_dim/P_dom"/>
</dbReference>
<dbReference type="InterPro" id="IPR004358">
    <property type="entry name" value="Sig_transdc_His_kin-like_C"/>
</dbReference>
<feature type="transmembrane region" description="Helical" evidence="6">
    <location>
        <begin position="311"/>
        <end position="330"/>
    </location>
</feature>
<dbReference type="CDD" id="cd00082">
    <property type="entry name" value="HisKA"/>
    <property type="match status" value="1"/>
</dbReference>
<dbReference type="KEGG" id="fcm:BIW12_05795"/>
<dbReference type="Gene3D" id="1.10.287.130">
    <property type="match status" value="1"/>
</dbReference>
<evidence type="ECO:0000313" key="8">
    <source>
        <dbReference type="EMBL" id="AOZ98986.1"/>
    </source>
</evidence>
<dbReference type="EMBL" id="CP017774">
    <property type="protein sequence ID" value="AOZ98986.1"/>
    <property type="molecule type" value="Genomic_DNA"/>
</dbReference>
<accession>A0A1D9P8T6</accession>
<evidence type="ECO:0000256" key="5">
    <source>
        <dbReference type="ARBA" id="ARBA00022777"/>
    </source>
</evidence>
<feature type="transmembrane region" description="Helical" evidence="6">
    <location>
        <begin position="23"/>
        <end position="44"/>
    </location>
</feature>
<protein>
    <recommendedName>
        <fullName evidence="2">histidine kinase</fullName>
        <ecNumber evidence="2">2.7.13.3</ecNumber>
    </recommendedName>
</protein>
<evidence type="ECO:0000313" key="9">
    <source>
        <dbReference type="Proteomes" id="UP000178198"/>
    </source>
</evidence>
<sequence length="583" mass="66858">MIKTPSASRTFYLKKLKFEHRKIIHYTLLACVILLQITAIIIWYNETKNETKLSNTIEDIASSKKIINYTYLVNNSLIKSQEHFGNYLNDKDENNFQKYSSSLNNVNRLLDSLQILGNEKGVYKKIISKKDQTQTQIVALKATIDSIINNQTNKNHDENSNLFKLTKFESKKILDSVKTDSYIKVDSISRKGLLARLGDAFAGRLNVQKEQLNTVVTMKYKDKVITGSIEDQLKTVFNKTNNYYQNEFLNLKKTFLELESKDAQLITLNNELLKISQTVISDYKNSADLLQTGSENNIINQYQSNKIIRNYSLLFLIVIMFIVSLILLSFTHLTFEYEKRLIAAQNQIRQSLIFKNRIIGMISHEIRSPLNIISMYSRKVRSLIKEKELKDTFKSIEFTTNSLLLLSNQILEYSKEEDKKLELKNKNLFFKTEIYQIISSMTALAEVKGNKIKILSNLDSDCEVYTDVTKIHQLFYNIIGNANKFTENGNIIVNINNQNSSDYEMNLQVEVTDDGMGINPNDLENIFESYYQGTVSGKVNDLGVGLGLNLCKEIVELFDGEISVQSQKGKGTTVKFNLILSKV</sequence>
<evidence type="ECO:0000256" key="1">
    <source>
        <dbReference type="ARBA" id="ARBA00000085"/>
    </source>
</evidence>
<evidence type="ECO:0000259" key="7">
    <source>
        <dbReference type="PROSITE" id="PS50109"/>
    </source>
</evidence>
<dbReference type="Pfam" id="PF00512">
    <property type="entry name" value="HisKA"/>
    <property type="match status" value="1"/>
</dbReference>
<dbReference type="Proteomes" id="UP000178198">
    <property type="component" value="Chromosome"/>
</dbReference>
<keyword evidence="6" id="KW-1133">Transmembrane helix</keyword>
<dbReference type="SUPFAM" id="SSF47384">
    <property type="entry name" value="Homodimeric domain of signal transducing histidine kinase"/>
    <property type="match status" value="1"/>
</dbReference>
<dbReference type="InterPro" id="IPR036890">
    <property type="entry name" value="HATPase_C_sf"/>
</dbReference>
<dbReference type="SUPFAM" id="SSF55874">
    <property type="entry name" value="ATPase domain of HSP90 chaperone/DNA topoisomerase II/histidine kinase"/>
    <property type="match status" value="1"/>
</dbReference>
<keyword evidence="6" id="KW-0812">Transmembrane</keyword>
<dbReference type="GO" id="GO:0009927">
    <property type="term" value="F:histidine phosphotransfer kinase activity"/>
    <property type="evidence" value="ECO:0007669"/>
    <property type="project" value="TreeGrafter"/>
</dbReference>
<dbReference type="EC" id="2.7.13.3" evidence="2"/>
<dbReference type="PRINTS" id="PR00344">
    <property type="entry name" value="BCTRLSENSOR"/>
</dbReference>
<evidence type="ECO:0000256" key="6">
    <source>
        <dbReference type="SAM" id="Phobius"/>
    </source>
</evidence>